<name>A0A242BCF2_ENTFC</name>
<accession>A0A242BCF2</accession>
<sequence length="430" mass="52007">MRWQKLLSKNAQNLFSLINLMKDLIWRKTDLAEELKIDVKTVDRHLKRLAESDCPIQLILHKKTVQLVYDQGYSEPYLLFVFLIQSPPFCLLKNLLLNEPYEQEYDRSTQERLRKWFGEYHLSFSYKKAQIFGSERKIRYLLFCFLKDFPHFFADDGEQSFSEMFIQLLKQRKDPAEIEILGDSRTLFFELFPELLFREEQILPIKEKNYLAILRLSCNQITEKRWERIEETQDYRKLTIVTEKLDSLFWLNSEFENGNKSKLTKVLYQEWLRYVIGIHDRLVEEEVRYYQETLEKFPNSKDKLYQFRLAIQQALAHPAVEWGMLLLKTLQERGYLDVHPPEVKIVFFFRYEHQEARRLAGVLNKTLRHRKRISIHVCTRNKPPRYADLVITDHFFPLDHNEDQKTYLYHPSFGIERLLTDINYWLGKNR</sequence>
<evidence type="ECO:0000313" key="1">
    <source>
        <dbReference type="EMBL" id="OTN93185.1"/>
    </source>
</evidence>
<gene>
    <name evidence="1" type="ORF">A5810_002047</name>
</gene>
<evidence type="ECO:0000313" key="2">
    <source>
        <dbReference type="Proteomes" id="UP000194885"/>
    </source>
</evidence>
<dbReference type="AlphaFoldDB" id="A0A242BCF2"/>
<evidence type="ECO:0008006" key="3">
    <source>
        <dbReference type="Google" id="ProtNLM"/>
    </source>
</evidence>
<comment type="caution">
    <text evidence="1">The sequence shown here is derived from an EMBL/GenBank/DDBJ whole genome shotgun (WGS) entry which is preliminary data.</text>
</comment>
<protein>
    <recommendedName>
        <fullName evidence="3">Mga helix-turn-helix domain-containing protein</fullName>
    </recommendedName>
</protein>
<dbReference type="Proteomes" id="UP000194885">
    <property type="component" value="Unassembled WGS sequence"/>
</dbReference>
<proteinExistence type="predicted"/>
<organism evidence="1 2">
    <name type="scientific">Enterococcus faecium</name>
    <name type="common">Streptococcus faecium</name>
    <dbReference type="NCBI Taxonomy" id="1352"/>
    <lineage>
        <taxon>Bacteria</taxon>
        <taxon>Bacillati</taxon>
        <taxon>Bacillota</taxon>
        <taxon>Bacilli</taxon>
        <taxon>Lactobacillales</taxon>
        <taxon>Enterococcaceae</taxon>
        <taxon>Enterococcus</taxon>
    </lineage>
</organism>
<dbReference type="EMBL" id="NGKW01000004">
    <property type="protein sequence ID" value="OTN93185.1"/>
    <property type="molecule type" value="Genomic_DNA"/>
</dbReference>
<reference evidence="1 2" key="1">
    <citation type="submission" date="2017-05" db="EMBL/GenBank/DDBJ databases">
        <title>The Genome Sequence of Enterococcus faecium 7H8_DIV0219.</title>
        <authorList>
            <consortium name="The Broad Institute Genomics Platform"/>
            <consortium name="The Broad Institute Genomic Center for Infectious Diseases"/>
            <person name="Earl A."/>
            <person name="Manson A."/>
            <person name="Schwartman J."/>
            <person name="Gilmore M."/>
            <person name="Abouelleil A."/>
            <person name="Cao P."/>
            <person name="Chapman S."/>
            <person name="Cusick C."/>
            <person name="Shea T."/>
            <person name="Young S."/>
            <person name="Neafsey D."/>
            <person name="Nusbaum C."/>
            <person name="Birren B."/>
        </authorList>
    </citation>
    <scope>NUCLEOTIDE SEQUENCE [LARGE SCALE GENOMIC DNA]</scope>
    <source>
        <strain evidence="1 2">7H8_DIV0219</strain>
    </source>
</reference>
<dbReference type="RefSeq" id="WP_086323537.1">
    <property type="nucleotide sequence ID" value="NZ_NGKW01000004.1"/>
</dbReference>